<keyword evidence="5" id="KW-1185">Reference proteome</keyword>
<reference evidence="4 5" key="1">
    <citation type="journal article" date="2018" name="New Phytol.">
        <title>Phylogenomics of Endogonaceae and evolution of mycorrhizas within Mucoromycota.</title>
        <authorList>
            <person name="Chang Y."/>
            <person name="Desiro A."/>
            <person name="Na H."/>
            <person name="Sandor L."/>
            <person name="Lipzen A."/>
            <person name="Clum A."/>
            <person name="Barry K."/>
            <person name="Grigoriev I.V."/>
            <person name="Martin F.M."/>
            <person name="Stajich J.E."/>
            <person name="Smith M.E."/>
            <person name="Bonito G."/>
            <person name="Spatafora J.W."/>
        </authorList>
    </citation>
    <scope>NUCLEOTIDE SEQUENCE [LARGE SCALE GENOMIC DNA]</scope>
    <source>
        <strain evidence="4 5">GMNB39</strain>
    </source>
</reference>
<evidence type="ECO:0000256" key="1">
    <source>
        <dbReference type="ARBA" id="ARBA00004123"/>
    </source>
</evidence>
<dbReference type="PANTHER" id="PTHR13129:SF4">
    <property type="entry name" value="DDB1- AND CUL4-ASSOCIATED FACTOR 1"/>
    <property type="match status" value="1"/>
</dbReference>
<name>A0A432ZZK7_9FUNG</name>
<feature type="region of interest" description="Disordered" evidence="3">
    <location>
        <begin position="183"/>
        <end position="205"/>
    </location>
</feature>
<feature type="region of interest" description="Disordered" evidence="3">
    <location>
        <begin position="120"/>
        <end position="153"/>
    </location>
</feature>
<comment type="caution">
    <text evidence="4">The sequence shown here is derived from an EMBL/GenBank/DDBJ whole genome shotgun (WGS) entry which is preliminary data.</text>
</comment>
<evidence type="ECO:0000256" key="2">
    <source>
        <dbReference type="ARBA" id="ARBA00023242"/>
    </source>
</evidence>
<comment type="subcellular location">
    <subcellularLocation>
        <location evidence="1">Nucleus</location>
    </subcellularLocation>
</comment>
<protein>
    <submittedName>
        <fullName evidence="4">Uncharacterized protein</fullName>
    </submittedName>
</protein>
<evidence type="ECO:0000313" key="5">
    <source>
        <dbReference type="Proteomes" id="UP000268093"/>
    </source>
</evidence>
<evidence type="ECO:0000256" key="3">
    <source>
        <dbReference type="SAM" id="MobiDB-lite"/>
    </source>
</evidence>
<dbReference type="EMBL" id="RBNI01024832">
    <property type="protein sequence ID" value="RUO95904.1"/>
    <property type="molecule type" value="Genomic_DNA"/>
</dbReference>
<dbReference type="GO" id="GO:0005634">
    <property type="term" value="C:nucleus"/>
    <property type="evidence" value="ECO:0007669"/>
    <property type="project" value="UniProtKB-SubCell"/>
</dbReference>
<dbReference type="OrthoDB" id="27563at2759"/>
<proteinExistence type="predicted"/>
<dbReference type="GO" id="GO:0016567">
    <property type="term" value="P:protein ubiquitination"/>
    <property type="evidence" value="ECO:0007669"/>
    <property type="project" value="InterPro"/>
</dbReference>
<sequence length="658" mass="72325">MERVSEGWKALFKTLYGRNLIESLFRTADILPRITQERLFDLLVRLIKEEPNNGAQTNADLKHRAQIDALNLLGQLVVERKIAEKLIDTPGLPRTLLRRFNTLVHEWVLWETESASRGVAGEAECGETSELSAGREGTRVSMKRKHDEDVGGGPVQNNVTSFIVVDPSPGAVSIPVPKRPKFTSRKSDFSSAFKPPPSSSPLNEPIPLAHKKWQDMNPKRTELMNLMTVITGIGEYADVLALAFEESTLSTIFYLLSASPSSYPTSSNSFPPILPPPLDKFMLNELLRMLCSFFAHRRLANDFVQRGGVQCILRVPRNTYLSEGVALCLLGLANISLVMQTVCSLPVETLRQLVKLSLWLISDTAENVGGSKHGVLFLSLAFNFRGFMDIFDQQDGLRALVNLITCLFIPGVTRRGGGDEQDRQNYNDAVVSVLTEHRIIIRNASMALKQYFRVHLAMLAGETRARVAARHTHKGPPFACRPAETPCRPTPTDYASMVENVAFIEDHYAVAFPLLASAALETAPGETVLWRPVARLVGLEAVPVLVQLIDASVRWKTSDLALYVLETLHVACLCPGMHLALVGGKGERESGQVKAGRMDLGLRMRLDGGNVIEENGGEAQHGGSRRVSVALVAKQAKELDGIGLIIHAADGNMHADPE</sequence>
<dbReference type="GO" id="GO:0080008">
    <property type="term" value="C:Cul4-RING E3 ubiquitin ligase complex"/>
    <property type="evidence" value="ECO:0007669"/>
    <property type="project" value="TreeGrafter"/>
</dbReference>
<dbReference type="AlphaFoldDB" id="A0A432ZZK7"/>
<keyword evidence="2" id="KW-0539">Nucleus</keyword>
<dbReference type="InterPro" id="IPR033270">
    <property type="entry name" value="VPRBP/DCAF1"/>
</dbReference>
<evidence type="ECO:0000313" key="4">
    <source>
        <dbReference type="EMBL" id="RUO95904.1"/>
    </source>
</evidence>
<organism evidence="4 5">
    <name type="scientific">Jimgerdemannia flammicorona</name>
    <dbReference type="NCBI Taxonomy" id="994334"/>
    <lineage>
        <taxon>Eukaryota</taxon>
        <taxon>Fungi</taxon>
        <taxon>Fungi incertae sedis</taxon>
        <taxon>Mucoromycota</taxon>
        <taxon>Mucoromycotina</taxon>
        <taxon>Endogonomycetes</taxon>
        <taxon>Endogonales</taxon>
        <taxon>Endogonaceae</taxon>
        <taxon>Jimgerdemannia</taxon>
    </lineage>
</organism>
<accession>A0A432ZZK7</accession>
<dbReference type="PANTHER" id="PTHR13129">
    <property type="entry name" value="VPRBP PROTEIN-RELATED"/>
    <property type="match status" value="1"/>
</dbReference>
<dbReference type="Proteomes" id="UP000268093">
    <property type="component" value="Unassembled WGS sequence"/>
</dbReference>
<gene>
    <name evidence="4" type="ORF">BC936DRAFT_142982</name>
</gene>
<feature type="non-terminal residue" evidence="4">
    <location>
        <position position="658"/>
    </location>
</feature>